<dbReference type="VEuPathDB" id="FungiDB:AB675_4091"/>
<accession>A0A0N0NL54</accession>
<comment type="caution">
    <text evidence="1">The sequence shown here is derived from an EMBL/GenBank/DDBJ whole genome shotgun (WGS) entry which is preliminary data.</text>
</comment>
<proteinExistence type="predicted"/>
<gene>
    <name evidence="1" type="ORF">AB675_4091</name>
</gene>
<sequence>MQFGIPGLSGRFRNYGIPLFGRITPDRLVIAARKAPDVHRTSEATDSDSSLSRLASFNPDLIIQGKNSTATTPFYVCSSSDGYSLLHALWIMVKSTWVRGMRFNLLVTGDESRQRSSFADRLVKRGAIPWLHEFIDSIRVNVAEADDGSQRRLSDFLSHSERLYPEVTNINIYAVVCASLETLNSHADTMVLQNRYCTAETLYERICYEACSVVRTRTAKLVDVSTKMPDGINRICKLIAISAFRLCELRSGAIFEFPQLRRTTSHTPSTEASQSRNSSVDLGTSVQRQDLDLPTKTTVQESPIVAEAVVASQAHELILPPAGTRTTRLEGLEAIDNAILSGLLAFRLPCATPIAEWNIRINEMLLTLFTRKRDYDNAESCMRRLHQTYEALLNDAKEKGNKPKVEMLEDLVENLNGWLARSGEMRAEEKHKVHGEALAQSHRYVRKWWGERLSPKEGYTGLIWTFRWA</sequence>
<name>A0A0N0NL54_9EURO</name>
<evidence type="ECO:0000313" key="1">
    <source>
        <dbReference type="EMBL" id="KPI38639.1"/>
    </source>
</evidence>
<dbReference type="AlphaFoldDB" id="A0A0N0NL54"/>
<dbReference type="RefSeq" id="XP_017998602.1">
    <property type="nucleotide sequence ID" value="XM_018144205.1"/>
</dbReference>
<dbReference type="Proteomes" id="UP000038010">
    <property type="component" value="Unassembled WGS sequence"/>
</dbReference>
<organism evidence="1 2">
    <name type="scientific">Cyphellophora attinorum</name>
    <dbReference type="NCBI Taxonomy" id="1664694"/>
    <lineage>
        <taxon>Eukaryota</taxon>
        <taxon>Fungi</taxon>
        <taxon>Dikarya</taxon>
        <taxon>Ascomycota</taxon>
        <taxon>Pezizomycotina</taxon>
        <taxon>Eurotiomycetes</taxon>
        <taxon>Chaetothyriomycetidae</taxon>
        <taxon>Chaetothyriales</taxon>
        <taxon>Cyphellophoraceae</taxon>
        <taxon>Cyphellophora</taxon>
    </lineage>
</organism>
<dbReference type="GeneID" id="28736085"/>
<reference evidence="1 2" key="1">
    <citation type="submission" date="2015-06" db="EMBL/GenBank/DDBJ databases">
        <title>Draft genome of the ant-associated black yeast Phialophora attae CBS 131958.</title>
        <authorList>
            <person name="Moreno L.F."/>
            <person name="Stielow B.J."/>
            <person name="de Hoog S."/>
            <person name="Vicente V.A."/>
            <person name="Weiss V.A."/>
            <person name="de Vries M."/>
            <person name="Cruz L.M."/>
            <person name="Souza E.M."/>
        </authorList>
    </citation>
    <scope>NUCLEOTIDE SEQUENCE [LARGE SCALE GENOMIC DNA]</scope>
    <source>
        <strain evidence="1 2">CBS 131958</strain>
    </source>
</reference>
<protein>
    <submittedName>
        <fullName evidence="1">Uncharacterized protein</fullName>
    </submittedName>
</protein>
<evidence type="ECO:0000313" key="2">
    <source>
        <dbReference type="Proteomes" id="UP000038010"/>
    </source>
</evidence>
<keyword evidence="2" id="KW-1185">Reference proteome</keyword>
<dbReference type="EMBL" id="LFJN01000018">
    <property type="protein sequence ID" value="KPI38639.1"/>
    <property type="molecule type" value="Genomic_DNA"/>
</dbReference>
<dbReference type="OrthoDB" id="2951834at2759"/>